<dbReference type="Proteomes" id="UP001220225">
    <property type="component" value="Unassembled WGS sequence"/>
</dbReference>
<protein>
    <recommendedName>
        <fullName evidence="3">Transposase</fullName>
    </recommendedName>
</protein>
<sequence>MNGILYGWPTNERFTVWSNEPVSNIADRWFGVDLHNGRKDRHQTSTDKYSSFCKE</sequence>
<evidence type="ECO:0000313" key="1">
    <source>
        <dbReference type="EMBL" id="MDC9595850.1"/>
    </source>
</evidence>
<proteinExistence type="predicted"/>
<evidence type="ECO:0008006" key="3">
    <source>
        <dbReference type="Google" id="ProtNLM"/>
    </source>
</evidence>
<comment type="caution">
    <text evidence="1">The sequence shown here is derived from an EMBL/GenBank/DDBJ whole genome shotgun (WGS) entry which is preliminary data.</text>
</comment>
<evidence type="ECO:0000313" key="2">
    <source>
        <dbReference type="Proteomes" id="UP001220225"/>
    </source>
</evidence>
<gene>
    <name evidence="1" type="ORF">PSI14_02930</name>
</gene>
<reference evidence="1 2" key="1">
    <citation type="submission" date="2023-02" db="EMBL/GenBank/DDBJ databases">
        <title>Entomopathogenic bacteria.</title>
        <authorList>
            <person name="Machado R.A."/>
        </authorList>
    </citation>
    <scope>NUCLEOTIDE SEQUENCE [LARGE SCALE GENOMIC DNA]</scope>
    <source>
        <strain evidence="1 2">XENO-2</strain>
    </source>
</reference>
<dbReference type="EMBL" id="JAQRFN010000002">
    <property type="protein sequence ID" value="MDC9595850.1"/>
    <property type="molecule type" value="Genomic_DNA"/>
</dbReference>
<name>A0ABT5LS25_9GAMM</name>
<organism evidence="1 2">
    <name type="scientific">Xenorhabdus anantnagensis</name>
    <dbReference type="NCBI Taxonomy" id="3025875"/>
    <lineage>
        <taxon>Bacteria</taxon>
        <taxon>Pseudomonadati</taxon>
        <taxon>Pseudomonadota</taxon>
        <taxon>Gammaproteobacteria</taxon>
        <taxon>Enterobacterales</taxon>
        <taxon>Morganellaceae</taxon>
        <taxon>Xenorhabdus</taxon>
    </lineage>
</organism>
<dbReference type="RefSeq" id="WP_273574323.1">
    <property type="nucleotide sequence ID" value="NZ_JAQRFN010000002.1"/>
</dbReference>
<accession>A0ABT5LS25</accession>
<keyword evidence="2" id="KW-1185">Reference proteome</keyword>